<feature type="compositionally biased region" description="Low complexity" evidence="1">
    <location>
        <begin position="7"/>
        <end position="17"/>
    </location>
</feature>
<proteinExistence type="predicted"/>
<evidence type="ECO:0000256" key="1">
    <source>
        <dbReference type="SAM" id="MobiDB-lite"/>
    </source>
</evidence>
<dbReference type="Gramene" id="OB06G16700.1">
    <property type="protein sequence ID" value="OB06G16700.1"/>
    <property type="gene ID" value="OB06G16700"/>
</dbReference>
<evidence type="ECO:0000313" key="2">
    <source>
        <dbReference type="EnsemblPlants" id="OB06G16700.1"/>
    </source>
</evidence>
<feature type="region of interest" description="Disordered" evidence="1">
    <location>
        <begin position="78"/>
        <end position="110"/>
    </location>
</feature>
<sequence>MTKGKMVSRPSSVASSARRVKKPTTLLDAYEVDCVRRELESLILKHNATSVGGAGAGAKNANPKQAFPCRCPCCPSPAGGDGSEEATGRLEPLRDEAGEEEGGEGHFRPTGGCLITDESLAFEQETTSPASFVFLVEVKTMSCLGRVVAAESVFPC</sequence>
<dbReference type="AlphaFoldDB" id="J3MCC6"/>
<dbReference type="Proteomes" id="UP000006038">
    <property type="component" value="Chromosome 6"/>
</dbReference>
<accession>J3MCC6</accession>
<dbReference type="EnsemblPlants" id="OB06G16700.1">
    <property type="protein sequence ID" value="OB06G16700.1"/>
    <property type="gene ID" value="OB06G16700"/>
</dbReference>
<reference evidence="2" key="1">
    <citation type="journal article" date="2013" name="Nat. Commun.">
        <title>Whole-genome sequencing of Oryza brachyantha reveals mechanisms underlying Oryza genome evolution.</title>
        <authorList>
            <person name="Chen J."/>
            <person name="Huang Q."/>
            <person name="Gao D."/>
            <person name="Wang J."/>
            <person name="Lang Y."/>
            <person name="Liu T."/>
            <person name="Li B."/>
            <person name="Bai Z."/>
            <person name="Luis Goicoechea J."/>
            <person name="Liang C."/>
            <person name="Chen C."/>
            <person name="Zhang W."/>
            <person name="Sun S."/>
            <person name="Liao Y."/>
            <person name="Zhang X."/>
            <person name="Yang L."/>
            <person name="Song C."/>
            <person name="Wang M."/>
            <person name="Shi J."/>
            <person name="Liu G."/>
            <person name="Liu J."/>
            <person name="Zhou H."/>
            <person name="Zhou W."/>
            <person name="Yu Q."/>
            <person name="An N."/>
            <person name="Chen Y."/>
            <person name="Cai Q."/>
            <person name="Wang B."/>
            <person name="Liu B."/>
            <person name="Min J."/>
            <person name="Huang Y."/>
            <person name="Wu H."/>
            <person name="Li Z."/>
            <person name="Zhang Y."/>
            <person name="Yin Y."/>
            <person name="Song W."/>
            <person name="Jiang J."/>
            <person name="Jackson S.A."/>
            <person name="Wing R.A."/>
            <person name="Wang J."/>
            <person name="Chen M."/>
        </authorList>
    </citation>
    <scope>NUCLEOTIDE SEQUENCE [LARGE SCALE GENOMIC DNA]</scope>
    <source>
        <strain evidence="2">cv. IRGC 101232</strain>
    </source>
</reference>
<name>J3MCC6_ORYBR</name>
<feature type="region of interest" description="Disordered" evidence="1">
    <location>
        <begin position="1"/>
        <end position="21"/>
    </location>
</feature>
<evidence type="ECO:0000313" key="3">
    <source>
        <dbReference type="Proteomes" id="UP000006038"/>
    </source>
</evidence>
<protein>
    <submittedName>
        <fullName evidence="2">Uncharacterized protein</fullName>
    </submittedName>
</protein>
<keyword evidence="3" id="KW-1185">Reference proteome</keyword>
<organism evidence="2">
    <name type="scientific">Oryza brachyantha</name>
    <name type="common">malo sina</name>
    <dbReference type="NCBI Taxonomy" id="4533"/>
    <lineage>
        <taxon>Eukaryota</taxon>
        <taxon>Viridiplantae</taxon>
        <taxon>Streptophyta</taxon>
        <taxon>Embryophyta</taxon>
        <taxon>Tracheophyta</taxon>
        <taxon>Spermatophyta</taxon>
        <taxon>Magnoliopsida</taxon>
        <taxon>Liliopsida</taxon>
        <taxon>Poales</taxon>
        <taxon>Poaceae</taxon>
        <taxon>BOP clade</taxon>
        <taxon>Oryzoideae</taxon>
        <taxon>Oryzeae</taxon>
        <taxon>Oryzinae</taxon>
        <taxon>Oryza</taxon>
    </lineage>
</organism>
<reference evidence="2" key="2">
    <citation type="submission" date="2013-04" db="UniProtKB">
        <authorList>
            <consortium name="EnsemblPlants"/>
        </authorList>
    </citation>
    <scope>IDENTIFICATION</scope>
</reference>
<dbReference type="HOGENOM" id="CLU_1689434_0_0_1"/>
<feature type="compositionally biased region" description="Basic and acidic residues" evidence="1">
    <location>
        <begin position="86"/>
        <end position="96"/>
    </location>
</feature>